<keyword evidence="4" id="KW-1185">Reference proteome</keyword>
<name>A0A1Z4C2D0_9GAMM</name>
<dbReference type="EMBL" id="CP022129">
    <property type="protein sequence ID" value="ASF47687.1"/>
    <property type="molecule type" value="Genomic_DNA"/>
</dbReference>
<keyword evidence="2" id="KW-0732">Signal</keyword>
<feature type="signal peptide" evidence="2">
    <location>
        <begin position="1"/>
        <end position="23"/>
    </location>
</feature>
<protein>
    <submittedName>
        <fullName evidence="3">Uncharacterized protein</fullName>
    </submittedName>
</protein>
<evidence type="ECO:0000313" key="3">
    <source>
        <dbReference type="EMBL" id="ASF47687.1"/>
    </source>
</evidence>
<sequence length="117" mass="12873">MNKYCHKIATYTAVIFISTQPLAADAMTAEKEAGQLSVLADDDTPTENKRRLPSETLRQIGIEDEDSPTTARFSDHAAPNTSTEQPPKAQQPLTGIISRKFASFVAWLNTDIEADLH</sequence>
<dbReference type="AlphaFoldDB" id="A0A1Z4C2D0"/>
<dbReference type="OrthoDB" id="9985851at2"/>
<gene>
    <name evidence="3" type="ORF">CEK71_17335</name>
</gene>
<proteinExistence type="predicted"/>
<reference evidence="3 4" key="1">
    <citation type="submission" date="2017-06" db="EMBL/GenBank/DDBJ databases">
        <title>Genome Sequencing of the methanotroph Methylovulum psychrotolerants str. HV10-M2 isolated from a high-altitude environment.</title>
        <authorList>
            <person name="Mateos-Rivera A."/>
        </authorList>
    </citation>
    <scope>NUCLEOTIDE SEQUENCE [LARGE SCALE GENOMIC DNA]</scope>
    <source>
        <strain evidence="3 4">HV10_M2</strain>
    </source>
</reference>
<feature type="chain" id="PRO_5013051780" evidence="2">
    <location>
        <begin position="24"/>
        <end position="117"/>
    </location>
</feature>
<accession>A0A1Z4C2D0</accession>
<evidence type="ECO:0000313" key="4">
    <source>
        <dbReference type="Proteomes" id="UP000197019"/>
    </source>
</evidence>
<evidence type="ECO:0000256" key="1">
    <source>
        <dbReference type="SAM" id="MobiDB-lite"/>
    </source>
</evidence>
<evidence type="ECO:0000256" key="2">
    <source>
        <dbReference type="SAM" id="SignalP"/>
    </source>
</evidence>
<dbReference type="KEGG" id="mpsy:CEK71_17335"/>
<dbReference type="RefSeq" id="WP_088620557.1">
    <property type="nucleotide sequence ID" value="NZ_CP022129.1"/>
</dbReference>
<feature type="region of interest" description="Disordered" evidence="1">
    <location>
        <begin position="36"/>
        <end position="92"/>
    </location>
</feature>
<organism evidence="3 4">
    <name type="scientific">Methylovulum psychrotolerans</name>
    <dbReference type="NCBI Taxonomy" id="1704499"/>
    <lineage>
        <taxon>Bacteria</taxon>
        <taxon>Pseudomonadati</taxon>
        <taxon>Pseudomonadota</taxon>
        <taxon>Gammaproteobacteria</taxon>
        <taxon>Methylococcales</taxon>
        <taxon>Methylococcaceae</taxon>
        <taxon>Methylovulum</taxon>
    </lineage>
</organism>
<dbReference type="Proteomes" id="UP000197019">
    <property type="component" value="Chromosome"/>
</dbReference>